<dbReference type="InterPro" id="IPR007325">
    <property type="entry name" value="KFase/CYL"/>
</dbReference>
<dbReference type="Pfam" id="PF04199">
    <property type="entry name" value="Cyclase"/>
    <property type="match status" value="1"/>
</dbReference>
<dbReference type="OrthoDB" id="9777007at2"/>
<evidence type="ECO:0000313" key="1">
    <source>
        <dbReference type="EMBL" id="PTE06654.1"/>
    </source>
</evidence>
<sequence>MRILDLSQPIRANAGEPVPVSIEVLTHEAGASVLGASRGLTAADFPDGHAISMETVTLTTHTATHIDAPLHYGPLCEGRPARSIDTLPLDWFFGPGVVLRFEPNHNLGPVSGEEMHSALSKLPQRIDQRTIVLCDVGAARLWGQREYFTDFRGIAPEALNELFELGVRVVGTDAFGMDSPFERMLDAYEQKKDKTELWPAHVLGRRREYCQIERLGGLDLLPRSYGFYVACFPIRLESCGAAWTRAVAIFDDANLPGNTLGAVQ</sequence>
<dbReference type="InterPro" id="IPR037175">
    <property type="entry name" value="KFase_sf"/>
</dbReference>
<dbReference type="Gene3D" id="3.50.30.50">
    <property type="entry name" value="Putative cyclase"/>
    <property type="match status" value="1"/>
</dbReference>
<reference evidence="1 2" key="1">
    <citation type="submission" date="2018-03" db="EMBL/GenBank/DDBJ databases">
        <title>Genome sequence of the symbiotic type strain Mesorhizobium helmanticense CSLC115NT isolated from Lotus corniculatus nodules.</title>
        <authorList>
            <person name="Sannazzaro A.I."/>
            <person name="Torres Tejerizo G.A."/>
            <person name="Dip D."/>
            <person name="Caballero M."/>
            <person name="Pistorio M."/>
            <person name="Estrella M.J."/>
        </authorList>
    </citation>
    <scope>NUCLEOTIDE SEQUENCE [LARGE SCALE GENOMIC DNA]</scope>
    <source>
        <strain evidence="1 2">CSLC115N</strain>
    </source>
</reference>
<accession>A0A2T4ILY0</accession>
<organism evidence="1 2">
    <name type="scientific">Mesorhizobium helmanticense</name>
    <dbReference type="NCBI Taxonomy" id="1776423"/>
    <lineage>
        <taxon>Bacteria</taxon>
        <taxon>Pseudomonadati</taxon>
        <taxon>Pseudomonadota</taxon>
        <taxon>Alphaproteobacteria</taxon>
        <taxon>Hyphomicrobiales</taxon>
        <taxon>Phyllobacteriaceae</taxon>
        <taxon>Mesorhizobium</taxon>
    </lineage>
</organism>
<dbReference type="GO" id="GO:0004061">
    <property type="term" value="F:arylformamidase activity"/>
    <property type="evidence" value="ECO:0007669"/>
    <property type="project" value="InterPro"/>
</dbReference>
<protein>
    <submittedName>
        <fullName evidence="1">Cyclase</fullName>
    </submittedName>
</protein>
<keyword evidence="2" id="KW-1185">Reference proteome</keyword>
<dbReference type="GO" id="GO:0019441">
    <property type="term" value="P:L-tryptophan catabolic process to kynurenine"/>
    <property type="evidence" value="ECO:0007669"/>
    <property type="project" value="InterPro"/>
</dbReference>
<name>A0A2T4ILY0_9HYPH</name>
<dbReference type="PANTHER" id="PTHR31118:SF12">
    <property type="entry name" value="CYCLASE-LIKE PROTEIN 2"/>
    <property type="match status" value="1"/>
</dbReference>
<evidence type="ECO:0000313" key="2">
    <source>
        <dbReference type="Proteomes" id="UP000240259"/>
    </source>
</evidence>
<dbReference type="Proteomes" id="UP000240259">
    <property type="component" value="Unassembled WGS sequence"/>
</dbReference>
<dbReference type="PANTHER" id="PTHR31118">
    <property type="entry name" value="CYCLASE-LIKE PROTEIN 2"/>
    <property type="match status" value="1"/>
</dbReference>
<dbReference type="SUPFAM" id="SSF102198">
    <property type="entry name" value="Putative cyclase"/>
    <property type="match status" value="1"/>
</dbReference>
<dbReference type="AlphaFoldDB" id="A0A2T4ILY0"/>
<dbReference type="EMBL" id="PZJX01000060">
    <property type="protein sequence ID" value="PTE06654.1"/>
    <property type="molecule type" value="Genomic_DNA"/>
</dbReference>
<gene>
    <name evidence="1" type="ORF">C9427_30470</name>
</gene>
<comment type="caution">
    <text evidence="1">The sequence shown here is derived from an EMBL/GenBank/DDBJ whole genome shotgun (WGS) entry which is preliminary data.</text>
</comment>
<dbReference type="RefSeq" id="WP_107652726.1">
    <property type="nucleotide sequence ID" value="NZ_PZJX01000060.1"/>
</dbReference>
<proteinExistence type="predicted"/>